<gene>
    <name evidence="1" type="ORF">ETSY2_21650</name>
</gene>
<sequence>MFAKLLKEVFKIITFSAILCILVIQMAIAKEKPIVRHNFKAQVVSP</sequence>
<reference evidence="1 2" key="1">
    <citation type="journal article" date="2014" name="Nature">
        <title>An environmental bacterial taxon with a large and distinct metabolic repertoire.</title>
        <authorList>
            <person name="Wilson M.C."/>
            <person name="Mori T."/>
            <person name="Ruckert C."/>
            <person name="Uria A.R."/>
            <person name="Helf M.J."/>
            <person name="Takada K."/>
            <person name="Gernert C."/>
            <person name="Steffens U.A."/>
            <person name="Heycke N."/>
            <person name="Schmitt S."/>
            <person name="Rinke C."/>
            <person name="Helfrich E.J."/>
            <person name="Brachmann A.O."/>
            <person name="Gurgui C."/>
            <person name="Wakimoto T."/>
            <person name="Kracht M."/>
            <person name="Crusemann M."/>
            <person name="Hentschel U."/>
            <person name="Abe I."/>
            <person name="Matsunaga S."/>
            <person name="Kalinowski J."/>
            <person name="Takeyama H."/>
            <person name="Piel J."/>
        </authorList>
    </citation>
    <scope>NUCLEOTIDE SEQUENCE [LARGE SCALE GENOMIC DNA]</scope>
    <source>
        <strain evidence="2">TSY2</strain>
    </source>
</reference>
<dbReference type="HOGENOM" id="CLU_3181474_0_0_7"/>
<proteinExistence type="predicted"/>
<organism evidence="1 2">
    <name type="scientific">Candidatus Entotheonella gemina</name>
    <dbReference type="NCBI Taxonomy" id="1429439"/>
    <lineage>
        <taxon>Bacteria</taxon>
        <taxon>Pseudomonadati</taxon>
        <taxon>Nitrospinota/Tectimicrobiota group</taxon>
        <taxon>Candidatus Tectimicrobiota</taxon>
        <taxon>Candidatus Entotheonellia</taxon>
        <taxon>Candidatus Entotheonellales</taxon>
        <taxon>Candidatus Entotheonellaceae</taxon>
        <taxon>Candidatus Entotheonella</taxon>
    </lineage>
</organism>
<dbReference type="EMBL" id="AZHX01000902">
    <property type="protein sequence ID" value="ETX05665.1"/>
    <property type="molecule type" value="Genomic_DNA"/>
</dbReference>
<comment type="caution">
    <text evidence="1">The sequence shown here is derived from an EMBL/GenBank/DDBJ whole genome shotgun (WGS) entry which is preliminary data.</text>
</comment>
<evidence type="ECO:0000313" key="2">
    <source>
        <dbReference type="Proteomes" id="UP000019140"/>
    </source>
</evidence>
<dbReference type="AlphaFoldDB" id="W4M624"/>
<dbReference type="Proteomes" id="UP000019140">
    <property type="component" value="Unassembled WGS sequence"/>
</dbReference>
<accession>W4M624</accession>
<evidence type="ECO:0000313" key="1">
    <source>
        <dbReference type="EMBL" id="ETX05665.1"/>
    </source>
</evidence>
<name>W4M624_9BACT</name>
<protein>
    <submittedName>
        <fullName evidence="1">Uncharacterized protein</fullName>
    </submittedName>
</protein>
<keyword evidence="2" id="KW-1185">Reference proteome</keyword>